<dbReference type="eggNOG" id="COG0444">
    <property type="taxonomic scope" value="Bacteria"/>
</dbReference>
<protein>
    <submittedName>
        <fullName evidence="11">Oligopeptide/dipeptide ABC transporter, ATPase subunit</fullName>
    </submittedName>
</protein>
<dbReference type="PANTHER" id="PTHR43297:SF2">
    <property type="entry name" value="DIPEPTIDE TRANSPORT ATP-BINDING PROTEIN DPPD"/>
    <property type="match status" value="1"/>
</dbReference>
<organism evidence="11 12">
    <name type="scientific">Sinorhizobium medicae (strain WSM419)</name>
    <name type="common">Ensifer medicae</name>
    <dbReference type="NCBI Taxonomy" id="366394"/>
    <lineage>
        <taxon>Bacteria</taxon>
        <taxon>Pseudomonadati</taxon>
        <taxon>Pseudomonadota</taxon>
        <taxon>Alphaproteobacteria</taxon>
        <taxon>Hyphomicrobiales</taxon>
        <taxon>Rhizobiaceae</taxon>
        <taxon>Sinorhizobium/Ensifer group</taxon>
        <taxon>Sinorhizobium</taxon>
    </lineage>
</organism>
<dbReference type="InterPro" id="IPR003439">
    <property type="entry name" value="ABC_transporter-like_ATP-bd"/>
</dbReference>
<dbReference type="HOGENOM" id="CLU_000604_1_23_5"/>
<dbReference type="AlphaFoldDB" id="A6UL60"/>
<keyword evidence="7" id="KW-0029">Amino-acid transport</keyword>
<dbReference type="GO" id="GO:0016887">
    <property type="term" value="F:ATP hydrolysis activity"/>
    <property type="evidence" value="ECO:0007669"/>
    <property type="project" value="InterPro"/>
</dbReference>
<evidence type="ECO:0000313" key="12">
    <source>
        <dbReference type="Proteomes" id="UP000001108"/>
    </source>
</evidence>
<dbReference type="NCBIfam" id="TIGR01727">
    <property type="entry name" value="oligo_HPY"/>
    <property type="match status" value="1"/>
</dbReference>
<keyword evidence="3" id="KW-0813">Transport</keyword>
<accession>A6UL60</accession>
<evidence type="ECO:0000256" key="5">
    <source>
        <dbReference type="ARBA" id="ARBA00022741"/>
    </source>
</evidence>
<evidence type="ECO:0000256" key="3">
    <source>
        <dbReference type="ARBA" id="ARBA00022448"/>
    </source>
</evidence>
<dbReference type="GO" id="GO:0005886">
    <property type="term" value="C:plasma membrane"/>
    <property type="evidence" value="ECO:0007669"/>
    <property type="project" value="UniProtKB-SubCell"/>
</dbReference>
<keyword evidence="5" id="KW-0547">Nucleotide-binding</keyword>
<dbReference type="InterPro" id="IPR050388">
    <property type="entry name" value="ABC_Ni/Peptide_Import"/>
</dbReference>
<dbReference type="CDD" id="cd03257">
    <property type="entry name" value="ABC_NikE_OppD_transporters"/>
    <property type="match status" value="1"/>
</dbReference>
<dbReference type="GO" id="GO:0006865">
    <property type="term" value="P:amino acid transport"/>
    <property type="evidence" value="ECO:0007669"/>
    <property type="project" value="UniProtKB-KW"/>
</dbReference>
<reference evidence="12" key="1">
    <citation type="submission" date="2007-06" db="EMBL/GenBank/DDBJ databases">
        <title>Complete sequence of Sinorhizobium medicae WSM419 plasmid pSMED02.</title>
        <authorList>
            <consortium name="US DOE Joint Genome Institute"/>
            <person name="Copeland A."/>
            <person name="Lucas S."/>
            <person name="Lapidus A."/>
            <person name="Barry K."/>
            <person name="Glavina del Rio T."/>
            <person name="Dalin E."/>
            <person name="Tice H."/>
            <person name="Pitluck S."/>
            <person name="Chain P."/>
            <person name="Malfatti S."/>
            <person name="Shin M."/>
            <person name="Vergez L."/>
            <person name="Schmutz J."/>
            <person name="Larimer F."/>
            <person name="Land M."/>
            <person name="Hauser L."/>
            <person name="Kyrpides N."/>
            <person name="Mikhailova N."/>
            <person name="Reeve W.G."/>
            <person name="Richardson P."/>
        </authorList>
    </citation>
    <scope>NUCLEOTIDE SEQUENCE [LARGE SCALE GENOMIC DNA]</scope>
    <source>
        <strain evidence="12">WSM419</strain>
        <plasmid evidence="12">Plasmid pSMED02</plasmid>
    </source>
</reference>
<dbReference type="Gene3D" id="3.40.50.300">
    <property type="entry name" value="P-loop containing nucleotide triphosphate hydrolases"/>
    <property type="match status" value="1"/>
</dbReference>
<dbReference type="GO" id="GO:0015833">
    <property type="term" value="P:peptide transport"/>
    <property type="evidence" value="ECO:0007669"/>
    <property type="project" value="InterPro"/>
</dbReference>
<evidence type="ECO:0000259" key="10">
    <source>
        <dbReference type="PROSITE" id="PS50893"/>
    </source>
</evidence>
<dbReference type="PANTHER" id="PTHR43297">
    <property type="entry name" value="OLIGOPEPTIDE TRANSPORT ATP-BINDING PROTEIN APPD"/>
    <property type="match status" value="1"/>
</dbReference>
<comment type="similarity">
    <text evidence="2">Belongs to the ABC transporter superfamily.</text>
</comment>
<dbReference type="EMBL" id="CP000740">
    <property type="protein sequence ID" value="ABR64390.1"/>
    <property type="molecule type" value="Genomic_DNA"/>
</dbReference>
<dbReference type="InterPro" id="IPR003593">
    <property type="entry name" value="AAA+_ATPase"/>
</dbReference>
<dbReference type="OrthoDB" id="9815712at2"/>
<evidence type="ECO:0000256" key="1">
    <source>
        <dbReference type="ARBA" id="ARBA00004417"/>
    </source>
</evidence>
<feature type="domain" description="ABC transporter" evidence="10">
    <location>
        <begin position="6"/>
        <end position="252"/>
    </location>
</feature>
<evidence type="ECO:0000256" key="7">
    <source>
        <dbReference type="ARBA" id="ARBA00022970"/>
    </source>
</evidence>
<dbReference type="Pfam" id="PF00005">
    <property type="entry name" value="ABC_tran"/>
    <property type="match status" value="1"/>
</dbReference>
<reference evidence="11 12" key="2">
    <citation type="journal article" date="2010" name="Stand. Genomic Sci.">
        <title>Complete genome sequence of the Medicago microsymbiont Ensifer (Sinorhizobium) medicae strain WSM419.</title>
        <authorList>
            <person name="Reeve W."/>
            <person name="Chain P."/>
            <person name="O'Hara G."/>
            <person name="Ardley J."/>
            <person name="Nandesena K."/>
            <person name="Brau L."/>
            <person name="Tiwari R."/>
            <person name="Malfatti S."/>
            <person name="Kiss H."/>
            <person name="Lapidus A."/>
            <person name="Copeland A."/>
            <person name="Nolan M."/>
            <person name="Land M."/>
            <person name="Hauser L."/>
            <person name="Chang Y.J."/>
            <person name="Ivanova N."/>
            <person name="Mavromatis K."/>
            <person name="Markowitz V."/>
            <person name="Kyrpides N."/>
            <person name="Gollagher M."/>
            <person name="Yates R."/>
            <person name="Dilworth M."/>
            <person name="Howieson J."/>
        </authorList>
    </citation>
    <scope>NUCLEOTIDE SEQUENCE [LARGE SCALE GENOMIC DNA]</scope>
    <source>
        <strain evidence="11 12">WSM419</strain>
        <plasmid evidence="12">Plasmid pSMED02</plasmid>
    </source>
</reference>
<dbReference type="Proteomes" id="UP000001108">
    <property type="component" value="Plasmid pSMED02"/>
</dbReference>
<geneLocation type="plasmid" evidence="11 12">
    <name>pSMED02</name>
</geneLocation>
<dbReference type="InterPro" id="IPR013563">
    <property type="entry name" value="Oligopep_ABC_C"/>
</dbReference>
<dbReference type="KEGG" id="smd:Smed_5657"/>
<evidence type="ECO:0000313" key="11">
    <source>
        <dbReference type="EMBL" id="ABR64390.1"/>
    </source>
</evidence>
<name>A6UL60_SINMW</name>
<dbReference type="FunFam" id="3.40.50.300:FF:000016">
    <property type="entry name" value="Oligopeptide ABC transporter ATP-binding component"/>
    <property type="match status" value="1"/>
</dbReference>
<dbReference type="InterPro" id="IPR027417">
    <property type="entry name" value="P-loop_NTPase"/>
</dbReference>
<dbReference type="PROSITE" id="PS00211">
    <property type="entry name" value="ABC_TRANSPORTER_1"/>
    <property type="match status" value="1"/>
</dbReference>
<keyword evidence="4" id="KW-1003">Cell membrane</keyword>
<evidence type="ECO:0000256" key="2">
    <source>
        <dbReference type="ARBA" id="ARBA00005417"/>
    </source>
</evidence>
<keyword evidence="11" id="KW-0614">Plasmid</keyword>
<keyword evidence="6" id="KW-0067">ATP-binding</keyword>
<sequence>MTSLLLQVENLTIGFPRAEPVRNLSFEVRAGETLAIVGESGSGKSLTALALMQLLPRAAAVISGRIIFDDRDLLGLDAREMRHLRGRDIAMIFQEPMTSLNPVMSIGRQIGEVLKAHEKLSGRAARERAIELLKLVRIPAAEKRVDDYPHQLSGGMRQRVMIAMAVACRPKLLIADEPTTALDVTIQAQVLDLLDTLRRELQMAVVLITHDLGVVAQWADRVVVMYAGRKVEQALPGELFNDPLHPYTRGLLSASPRLKHDFHYLEGPLTEISGSIVSAAGEVGCPFRPRCCQARASCGHQVPPLIAQTPDRLVACPFTSSLKAVPDAAHLSL</sequence>
<evidence type="ECO:0000256" key="4">
    <source>
        <dbReference type="ARBA" id="ARBA00022475"/>
    </source>
</evidence>
<dbReference type="SUPFAM" id="SSF52540">
    <property type="entry name" value="P-loop containing nucleoside triphosphate hydrolases"/>
    <property type="match status" value="1"/>
</dbReference>
<dbReference type="GO" id="GO:0005524">
    <property type="term" value="F:ATP binding"/>
    <property type="evidence" value="ECO:0007669"/>
    <property type="project" value="UniProtKB-KW"/>
</dbReference>
<evidence type="ECO:0000256" key="6">
    <source>
        <dbReference type="ARBA" id="ARBA00022840"/>
    </source>
</evidence>
<evidence type="ECO:0000256" key="8">
    <source>
        <dbReference type="ARBA" id="ARBA00023136"/>
    </source>
</evidence>
<dbReference type="PATRIC" id="fig|366394.8.peg.2162"/>
<dbReference type="InterPro" id="IPR017871">
    <property type="entry name" value="ABC_transporter-like_CS"/>
</dbReference>
<dbReference type="GO" id="GO:0055085">
    <property type="term" value="P:transmembrane transport"/>
    <property type="evidence" value="ECO:0007669"/>
    <property type="project" value="UniProtKB-ARBA"/>
</dbReference>
<evidence type="ECO:0000256" key="9">
    <source>
        <dbReference type="ARBA" id="ARBA00053953"/>
    </source>
</evidence>
<dbReference type="PROSITE" id="PS50893">
    <property type="entry name" value="ABC_TRANSPORTER_2"/>
    <property type="match status" value="1"/>
</dbReference>
<keyword evidence="8" id="KW-0472">Membrane</keyword>
<gene>
    <name evidence="11" type="ordered locus">Smed_5657</name>
</gene>
<dbReference type="RefSeq" id="WP_011970498.1">
    <property type="nucleotide sequence ID" value="NC_009621.1"/>
</dbReference>
<comment type="subcellular location">
    <subcellularLocation>
        <location evidence="1">Cell inner membrane</location>
        <topology evidence="1">Peripheral membrane protein</topology>
    </subcellularLocation>
</comment>
<dbReference type="Pfam" id="PF08352">
    <property type="entry name" value="oligo_HPY"/>
    <property type="match status" value="1"/>
</dbReference>
<dbReference type="SMART" id="SM00382">
    <property type="entry name" value="AAA"/>
    <property type="match status" value="1"/>
</dbReference>
<proteinExistence type="inferred from homology"/>
<comment type="function">
    <text evidence="9">Probably part of a binding-protein-dependent transport system y4tOPQRS for a peptide. Probably responsible for energy coupling to the transport system.</text>
</comment>
<dbReference type="GeneID" id="61613250"/>